<evidence type="ECO:0000256" key="3">
    <source>
        <dbReference type="ARBA" id="ARBA00022729"/>
    </source>
</evidence>
<evidence type="ECO:0000256" key="2">
    <source>
        <dbReference type="ARBA" id="ARBA00022670"/>
    </source>
</evidence>
<keyword evidence="2" id="KW-0645">Protease</keyword>
<dbReference type="GO" id="GO:0006508">
    <property type="term" value="P:proteolysis"/>
    <property type="evidence" value="ECO:0007669"/>
    <property type="project" value="UniProtKB-KW"/>
</dbReference>
<name>A0A7S1GCM2_9STRA</name>
<dbReference type="AlphaFoldDB" id="A0A7S1GCM2"/>
<dbReference type="Pfam" id="PF05577">
    <property type="entry name" value="Peptidase_S28"/>
    <property type="match status" value="1"/>
</dbReference>
<dbReference type="GO" id="GO:0008239">
    <property type="term" value="F:dipeptidyl-peptidase activity"/>
    <property type="evidence" value="ECO:0007669"/>
    <property type="project" value="TreeGrafter"/>
</dbReference>
<dbReference type="Gene3D" id="1.20.120.980">
    <property type="entry name" value="Serine carboxypeptidase S28, SKS domain"/>
    <property type="match status" value="1"/>
</dbReference>
<keyword evidence="4" id="KW-0378">Hydrolase</keyword>
<sequence length="496" mass="52062">MAAAQLPPSTPQAQYMTQRVDNFDPQNQGTWKQRYWVNDTHFAGKGKGPLFVQISGEAAFNPIWVVADVESMDNAATFGAVVAAVEHRFYGESQPFGDLSTEHLAFLSSEQALADLAVTIAALKEQYEPTAVVVFGGSYSGALAGWFRTKYPHLADVGVATSSPVLAELDFVEYLQVVTKSLENPLVGGSTACTGAVASATAAIEAALKTDAGRQMLSTKFQTCETLSMQSSAQDVSNFLSTIIGSFMGVVQYNIDNNAFEHGGKVNPNTVASVCKTMTTTSATPLDNYAAVSAATNLAFAPSVPAHAQAFGLRAGAPAPDACIDISYSGMIAQLQNTSLASAAAEGGRQWTYQTCAQFAYFQTTDAAAPAQVFGPASFIPLSFYTGMCADIFGAAFTPAVVKANVAFTNTHYGGKDLAGTRIIVPNGNIDPWHALSVTTPDASRETIVPIMVDGGAHCSNMYPASPNDLPSLTAARKQITNQLGKWLPAPGGATA</sequence>
<dbReference type="InterPro" id="IPR008758">
    <property type="entry name" value="Peptidase_S28"/>
</dbReference>
<dbReference type="Gene3D" id="3.40.50.1820">
    <property type="entry name" value="alpha/beta hydrolase"/>
    <property type="match status" value="1"/>
</dbReference>
<protein>
    <submittedName>
        <fullName evidence="6">Uncharacterized protein</fullName>
    </submittedName>
</protein>
<dbReference type="PANTHER" id="PTHR11010">
    <property type="entry name" value="PROTEASE S28 PRO-X CARBOXYPEPTIDASE-RELATED"/>
    <property type="match status" value="1"/>
</dbReference>
<keyword evidence="5" id="KW-0325">Glycoprotein</keyword>
<accession>A0A7S1GCM2</accession>
<dbReference type="PANTHER" id="PTHR11010:SF117">
    <property type="entry name" value="SERINE PROTEASE 16"/>
    <property type="match status" value="1"/>
</dbReference>
<dbReference type="EMBL" id="HBFS01023549">
    <property type="protein sequence ID" value="CAD8922491.1"/>
    <property type="molecule type" value="Transcribed_RNA"/>
</dbReference>
<evidence type="ECO:0000256" key="4">
    <source>
        <dbReference type="ARBA" id="ARBA00022801"/>
    </source>
</evidence>
<keyword evidence="3" id="KW-0732">Signal</keyword>
<evidence type="ECO:0000256" key="5">
    <source>
        <dbReference type="ARBA" id="ARBA00023180"/>
    </source>
</evidence>
<gene>
    <name evidence="6" type="ORF">BSP0115_LOCUS15754</name>
</gene>
<comment type="similarity">
    <text evidence="1">Belongs to the peptidase S28 family.</text>
</comment>
<dbReference type="InterPro" id="IPR042269">
    <property type="entry name" value="Ser_carbopepase_S28_SKS"/>
</dbReference>
<proteinExistence type="inferred from homology"/>
<dbReference type="SUPFAM" id="SSF53474">
    <property type="entry name" value="alpha/beta-Hydrolases"/>
    <property type="match status" value="1"/>
</dbReference>
<evidence type="ECO:0000256" key="1">
    <source>
        <dbReference type="ARBA" id="ARBA00011079"/>
    </source>
</evidence>
<organism evidence="6">
    <name type="scientific">Bicosoecida sp. CB-2014</name>
    <dbReference type="NCBI Taxonomy" id="1486930"/>
    <lineage>
        <taxon>Eukaryota</taxon>
        <taxon>Sar</taxon>
        <taxon>Stramenopiles</taxon>
        <taxon>Bigyra</taxon>
        <taxon>Opalozoa</taxon>
        <taxon>Bicosoecida</taxon>
    </lineage>
</organism>
<dbReference type="InterPro" id="IPR029058">
    <property type="entry name" value="AB_hydrolase_fold"/>
</dbReference>
<dbReference type="GO" id="GO:0070008">
    <property type="term" value="F:serine-type exopeptidase activity"/>
    <property type="evidence" value="ECO:0007669"/>
    <property type="project" value="InterPro"/>
</dbReference>
<dbReference type="FunFam" id="1.20.120.980:FF:000003">
    <property type="entry name" value="Serine protease 16"/>
    <property type="match status" value="1"/>
</dbReference>
<evidence type="ECO:0000313" key="6">
    <source>
        <dbReference type="EMBL" id="CAD8922491.1"/>
    </source>
</evidence>
<reference evidence="6" key="1">
    <citation type="submission" date="2021-01" db="EMBL/GenBank/DDBJ databases">
        <authorList>
            <person name="Corre E."/>
            <person name="Pelletier E."/>
            <person name="Niang G."/>
            <person name="Scheremetjew M."/>
            <person name="Finn R."/>
            <person name="Kale V."/>
            <person name="Holt S."/>
            <person name="Cochrane G."/>
            <person name="Meng A."/>
            <person name="Brown T."/>
            <person name="Cohen L."/>
        </authorList>
    </citation>
    <scope>NUCLEOTIDE SEQUENCE</scope>
    <source>
        <strain evidence="6">Ms1</strain>
    </source>
</reference>